<evidence type="ECO:0000259" key="2">
    <source>
        <dbReference type="Pfam" id="PF09850"/>
    </source>
</evidence>
<organism evidence="3 4">
    <name type="scientific">Paraburkholderia eburnea</name>
    <dbReference type="NCBI Taxonomy" id="1189126"/>
    <lineage>
        <taxon>Bacteria</taxon>
        <taxon>Pseudomonadati</taxon>
        <taxon>Pseudomonadota</taxon>
        <taxon>Betaproteobacteria</taxon>
        <taxon>Burkholderiales</taxon>
        <taxon>Burkholderiaceae</taxon>
        <taxon>Paraburkholderia</taxon>
    </lineage>
</organism>
<proteinExistence type="predicted"/>
<reference evidence="3 4" key="1">
    <citation type="submission" date="2018-01" db="EMBL/GenBank/DDBJ databases">
        <title>Genomic Encyclopedia of Type Strains, Phase III (KMG-III): the genomes of soil and plant-associated and newly described type strains.</title>
        <authorList>
            <person name="Whitman W."/>
        </authorList>
    </citation>
    <scope>NUCLEOTIDE SEQUENCE [LARGE SCALE GENOMIC DNA]</scope>
    <source>
        <strain evidence="3 4">JCM 18070</strain>
    </source>
</reference>
<feature type="domain" description="Type IV / VI secretion system DotU" evidence="2">
    <location>
        <begin position="16"/>
        <end position="206"/>
    </location>
</feature>
<dbReference type="Pfam" id="PF09850">
    <property type="entry name" value="DotU"/>
    <property type="match status" value="1"/>
</dbReference>
<keyword evidence="1" id="KW-1133">Transmembrane helix</keyword>
<accession>A0A2S4MJV5</accession>
<dbReference type="RefSeq" id="WP_103703568.1">
    <property type="nucleotide sequence ID" value="NZ_PQGA01000002.1"/>
</dbReference>
<dbReference type="AlphaFoldDB" id="A0A2S4MJV5"/>
<evidence type="ECO:0000313" key="3">
    <source>
        <dbReference type="EMBL" id="POR55064.1"/>
    </source>
</evidence>
<protein>
    <submittedName>
        <fullName evidence="3">Type VI secretion system protein ImpK</fullName>
    </submittedName>
</protein>
<dbReference type="PANTHER" id="PTHR38033">
    <property type="entry name" value="MEMBRANE PROTEIN-RELATED"/>
    <property type="match status" value="1"/>
</dbReference>
<dbReference type="EMBL" id="PQGA01000002">
    <property type="protein sequence ID" value="POR55064.1"/>
    <property type="molecule type" value="Genomic_DNA"/>
</dbReference>
<dbReference type="InterPro" id="IPR038522">
    <property type="entry name" value="T4/T6SS_DotU_sf"/>
</dbReference>
<name>A0A2S4MJV5_9BURK</name>
<comment type="caution">
    <text evidence="3">The sequence shown here is derived from an EMBL/GenBank/DDBJ whole genome shotgun (WGS) entry which is preliminary data.</text>
</comment>
<dbReference type="NCBIfam" id="TIGR03349">
    <property type="entry name" value="IV_VI_DotU"/>
    <property type="match status" value="1"/>
</dbReference>
<sequence length="221" mass="24413">MKITTAQPVMDLLPVALRDTARTVVALRKGNPPSLHVLRGECDDQVVRLRDELLRRGQPHDVIDDALYAQCALLDEVALRSLRGEARDEWEREPLQVGVFGRNDAGEELLRRIGQRLREPRPVLPLLAIFAAVLKHGFTGRFAVNEAEARTKLIRAIDGRLERAMGGVVPDRAGPLVVSPSRSLRSPLSSLTWVLIACIAAGLGWFVIDRWLLSSIAGMGH</sequence>
<evidence type="ECO:0000313" key="4">
    <source>
        <dbReference type="Proteomes" id="UP000237381"/>
    </source>
</evidence>
<keyword evidence="1" id="KW-0812">Transmembrane</keyword>
<gene>
    <name evidence="3" type="ORF">B0G62_102675</name>
</gene>
<dbReference type="InterPro" id="IPR017732">
    <property type="entry name" value="T4/T6SS_DotU"/>
</dbReference>
<evidence type="ECO:0000256" key="1">
    <source>
        <dbReference type="SAM" id="Phobius"/>
    </source>
</evidence>
<feature type="transmembrane region" description="Helical" evidence="1">
    <location>
        <begin position="191"/>
        <end position="208"/>
    </location>
</feature>
<dbReference type="Proteomes" id="UP000237381">
    <property type="component" value="Unassembled WGS sequence"/>
</dbReference>
<dbReference type="Gene3D" id="1.25.40.590">
    <property type="entry name" value="Type IV / VI secretion system, DotU"/>
    <property type="match status" value="1"/>
</dbReference>
<dbReference type="OrthoDB" id="6998040at2"/>
<keyword evidence="1" id="KW-0472">Membrane</keyword>
<dbReference type="PANTHER" id="PTHR38033:SF1">
    <property type="entry name" value="DOTU FAMILY TYPE IV_VI SECRETION SYSTEM PROTEIN"/>
    <property type="match status" value="1"/>
</dbReference>
<keyword evidence="4" id="KW-1185">Reference proteome</keyword>